<dbReference type="Proteomes" id="UP000688137">
    <property type="component" value="Unassembled WGS sequence"/>
</dbReference>
<comment type="caution">
    <text evidence="1">The sequence shown here is derived from an EMBL/GenBank/DDBJ whole genome shotgun (WGS) entry which is preliminary data.</text>
</comment>
<evidence type="ECO:0000313" key="1">
    <source>
        <dbReference type="EMBL" id="CAD8117600.1"/>
    </source>
</evidence>
<keyword evidence="2" id="KW-1185">Reference proteome</keyword>
<organism evidence="1 2">
    <name type="scientific">Paramecium primaurelia</name>
    <dbReference type="NCBI Taxonomy" id="5886"/>
    <lineage>
        <taxon>Eukaryota</taxon>
        <taxon>Sar</taxon>
        <taxon>Alveolata</taxon>
        <taxon>Ciliophora</taxon>
        <taxon>Intramacronucleata</taxon>
        <taxon>Oligohymenophorea</taxon>
        <taxon>Peniculida</taxon>
        <taxon>Parameciidae</taxon>
        <taxon>Paramecium</taxon>
    </lineage>
</organism>
<accession>A0A8S1QSS5</accession>
<reference evidence="1" key="1">
    <citation type="submission" date="2021-01" db="EMBL/GenBank/DDBJ databases">
        <authorList>
            <consortium name="Genoscope - CEA"/>
            <person name="William W."/>
        </authorList>
    </citation>
    <scope>NUCLEOTIDE SEQUENCE</scope>
</reference>
<name>A0A8S1QSS5_PARPR</name>
<evidence type="ECO:0000313" key="2">
    <source>
        <dbReference type="Proteomes" id="UP000688137"/>
    </source>
</evidence>
<protein>
    <submittedName>
        <fullName evidence="1">Uncharacterized protein</fullName>
    </submittedName>
</protein>
<proteinExistence type="predicted"/>
<dbReference type="EMBL" id="CAJJDM010000213">
    <property type="protein sequence ID" value="CAD8117600.1"/>
    <property type="molecule type" value="Genomic_DNA"/>
</dbReference>
<gene>
    <name evidence="1" type="ORF">PPRIM_AZ9-3.1.T2040012</name>
</gene>
<sequence length="204" mass="24333">MFQQVNNIEQHDAILFNYNLRKNVLKCLNNILIRQYKKSLLNFKNNYPPIPSYATYCDSFIQLVHRWKTNLHFFKVVEHLLKNQIKNVKQQVIDLYQMELFVWKQMIALLIKNKQFVSKKLQEIHAIGIQQIIHMQILTLAINYHKVQFLTKFAEMPQGHVLQRVEVDVQQLQIMCLERIKNNSLFVGQCKNCKDRNCDNSSKN</sequence>
<dbReference type="AlphaFoldDB" id="A0A8S1QSS5"/>